<accession>A0A6J5TBQ8</accession>
<organism evidence="1">
    <name type="scientific">uncultured Caudovirales phage</name>
    <dbReference type="NCBI Taxonomy" id="2100421"/>
    <lineage>
        <taxon>Viruses</taxon>
        <taxon>Duplodnaviria</taxon>
        <taxon>Heunggongvirae</taxon>
        <taxon>Uroviricota</taxon>
        <taxon>Caudoviricetes</taxon>
        <taxon>Peduoviridae</taxon>
        <taxon>Maltschvirus</taxon>
        <taxon>Maltschvirus maltsch</taxon>
    </lineage>
</organism>
<sequence length="93" mass="10484">MFGLFKSKTQEVEEVMEAIKEASVVKPVKPYEPEPKPPAYEIGLTEDNRTTFTLRNGYGSTTLTMNSNGVRQLIRMLEATLDVDNTQEETNDV</sequence>
<dbReference type="EMBL" id="LR797824">
    <property type="protein sequence ID" value="CAB4241729.1"/>
    <property type="molecule type" value="Genomic_DNA"/>
</dbReference>
<reference evidence="1" key="1">
    <citation type="submission" date="2020-05" db="EMBL/GenBank/DDBJ databases">
        <authorList>
            <person name="Chiriac C."/>
            <person name="Salcher M."/>
            <person name="Ghai R."/>
            <person name="Kavagutti S V."/>
        </authorList>
    </citation>
    <scope>NUCLEOTIDE SEQUENCE</scope>
</reference>
<evidence type="ECO:0000313" key="1">
    <source>
        <dbReference type="EMBL" id="CAB4241729.1"/>
    </source>
</evidence>
<protein>
    <submittedName>
        <fullName evidence="1">Uncharacterized protein</fullName>
    </submittedName>
</protein>
<name>A0A6J5TBQ8_9CAUD</name>
<gene>
    <name evidence="1" type="ORF">UFOVP71_267</name>
</gene>
<proteinExistence type="predicted"/>